<proteinExistence type="predicted"/>
<evidence type="ECO:0008006" key="4">
    <source>
        <dbReference type="Google" id="ProtNLM"/>
    </source>
</evidence>
<protein>
    <recommendedName>
        <fullName evidence="4">Nitrogen fixation protein FixH</fullName>
    </recommendedName>
</protein>
<dbReference type="Pfam" id="PF05751">
    <property type="entry name" value="FixH"/>
    <property type="match status" value="1"/>
</dbReference>
<dbReference type="RefSeq" id="WP_027850598.1">
    <property type="nucleotide sequence ID" value="NZ_BSOR01000008.1"/>
</dbReference>
<organism evidence="2 3">
    <name type="scientific">Marinospirillum insulare</name>
    <dbReference type="NCBI Taxonomy" id="217169"/>
    <lineage>
        <taxon>Bacteria</taxon>
        <taxon>Pseudomonadati</taxon>
        <taxon>Pseudomonadota</taxon>
        <taxon>Gammaproteobacteria</taxon>
        <taxon>Oceanospirillales</taxon>
        <taxon>Oceanospirillaceae</taxon>
        <taxon>Marinospirillum</taxon>
    </lineage>
</organism>
<name>A0ABQ5ZSP4_9GAMM</name>
<keyword evidence="1" id="KW-0812">Transmembrane</keyword>
<comment type="caution">
    <text evidence="2">The sequence shown here is derived from an EMBL/GenBank/DDBJ whole genome shotgun (WGS) entry which is preliminary data.</text>
</comment>
<keyword evidence="1" id="KW-0472">Membrane</keyword>
<evidence type="ECO:0000256" key="1">
    <source>
        <dbReference type="SAM" id="Phobius"/>
    </source>
</evidence>
<evidence type="ECO:0000313" key="2">
    <source>
        <dbReference type="EMBL" id="GLR62989.1"/>
    </source>
</evidence>
<dbReference type="EMBL" id="BSOR01000008">
    <property type="protein sequence ID" value="GLR62989.1"/>
    <property type="molecule type" value="Genomic_DNA"/>
</dbReference>
<dbReference type="Proteomes" id="UP001156682">
    <property type="component" value="Unassembled WGS sequence"/>
</dbReference>
<feature type="transmembrane region" description="Helical" evidence="1">
    <location>
        <begin position="15"/>
        <end position="36"/>
    </location>
</feature>
<keyword evidence="1" id="KW-1133">Transmembrane helix</keyword>
<sequence>MSSHSNNQPWYKNGMVWLAFSPAIAGVLTGLTLLVVGSINYDGTVNENYYKEGRGINQSFEQDRVAERKGLKASLSFAQGQLNMVLVGDLAPFPDQLVVLMENPTRSSLDFSVPVQHLGSGRYLGNLPQKVNYDWDVKLYGPQKEWRLYGRGHFPLQQPLDLLPSKR</sequence>
<reference evidence="3" key="1">
    <citation type="journal article" date="2019" name="Int. J. Syst. Evol. Microbiol.">
        <title>The Global Catalogue of Microorganisms (GCM) 10K type strain sequencing project: providing services to taxonomists for standard genome sequencing and annotation.</title>
        <authorList>
            <consortium name="The Broad Institute Genomics Platform"/>
            <consortium name="The Broad Institute Genome Sequencing Center for Infectious Disease"/>
            <person name="Wu L."/>
            <person name="Ma J."/>
        </authorList>
    </citation>
    <scope>NUCLEOTIDE SEQUENCE [LARGE SCALE GENOMIC DNA]</scope>
    <source>
        <strain evidence="3">NBRC 100033</strain>
    </source>
</reference>
<evidence type="ECO:0000313" key="3">
    <source>
        <dbReference type="Proteomes" id="UP001156682"/>
    </source>
</evidence>
<gene>
    <name evidence="2" type="ORF">GCM10007878_04240</name>
</gene>
<keyword evidence="3" id="KW-1185">Reference proteome</keyword>
<accession>A0ABQ5ZSP4</accession>
<dbReference type="InterPro" id="IPR008620">
    <property type="entry name" value="FixH"/>
</dbReference>